<gene>
    <name evidence="1" type="ORF">ISF_09218</name>
</gene>
<dbReference type="STRING" id="1081104.A0A162M9I8"/>
<dbReference type="GeneID" id="30025510"/>
<dbReference type="Pfam" id="PF00132">
    <property type="entry name" value="Hexapep"/>
    <property type="match status" value="1"/>
</dbReference>
<comment type="caution">
    <text evidence="1">The sequence shown here is derived from an EMBL/GenBank/DDBJ whole genome shotgun (WGS) entry which is preliminary data.</text>
</comment>
<dbReference type="InterPro" id="IPR011004">
    <property type="entry name" value="Trimer_LpxA-like_sf"/>
</dbReference>
<dbReference type="RefSeq" id="XP_018700029.1">
    <property type="nucleotide sequence ID" value="XM_018852821.1"/>
</dbReference>
<dbReference type="Proteomes" id="UP000076744">
    <property type="component" value="Unassembled WGS sequence"/>
</dbReference>
<proteinExistence type="predicted"/>
<dbReference type="EMBL" id="AZHB01000043">
    <property type="protein sequence ID" value="OAA52940.1"/>
    <property type="molecule type" value="Genomic_DNA"/>
</dbReference>
<dbReference type="OrthoDB" id="25818at2759"/>
<dbReference type="PANTHER" id="PTHR23416:SF54">
    <property type="entry name" value="ACETYLTRANSFERASE, CYSE_LACA_LPXA_NODL FAMILY (AFU_ORTHOLOGUE AFUA_2G08430)-RELATED"/>
    <property type="match status" value="1"/>
</dbReference>
<dbReference type="Gene3D" id="2.160.10.10">
    <property type="entry name" value="Hexapeptide repeat proteins"/>
    <property type="match status" value="1"/>
</dbReference>
<name>A0A162M9I8_CORFA</name>
<keyword evidence="2" id="KW-1185">Reference proteome</keyword>
<accession>A0A162M9I8</accession>
<reference evidence="1 2" key="1">
    <citation type="journal article" date="2016" name="Genome Biol. Evol.">
        <title>Divergent and convergent evolution of fungal pathogenicity.</title>
        <authorList>
            <person name="Shang Y."/>
            <person name="Xiao G."/>
            <person name="Zheng P."/>
            <person name="Cen K."/>
            <person name="Zhan S."/>
            <person name="Wang C."/>
        </authorList>
    </citation>
    <scope>NUCLEOTIDE SEQUENCE [LARGE SCALE GENOMIC DNA]</scope>
    <source>
        <strain evidence="1 2">ARSEF 2679</strain>
    </source>
</reference>
<dbReference type="GO" id="GO:0008374">
    <property type="term" value="F:O-acyltransferase activity"/>
    <property type="evidence" value="ECO:0007669"/>
    <property type="project" value="TreeGrafter"/>
</dbReference>
<sequence>MKMATSELERQLQATEEWQKAQQGLGYNGNIPEMIAARARCAIACDALNDSRDYSRRNQVELWRRLTLDERALPPRAATEAEDEALLEREPFVCAPVRAEYGFNIRLGESTWVNWNTTFHDTVPVTIGARSLVGPNCAFYCGAHHVDPALRDGDRGLWFERPIIVGEDCWIGGNVVVLGGVTIGRGCTIGAGSVVTRDVPAFHVATGNPARILRKIETAMDGGGEEEAVQER</sequence>
<organism evidence="1 2">
    <name type="scientific">Cordyceps fumosorosea (strain ARSEF 2679)</name>
    <name type="common">Isaria fumosorosea</name>
    <dbReference type="NCBI Taxonomy" id="1081104"/>
    <lineage>
        <taxon>Eukaryota</taxon>
        <taxon>Fungi</taxon>
        <taxon>Dikarya</taxon>
        <taxon>Ascomycota</taxon>
        <taxon>Pezizomycotina</taxon>
        <taxon>Sordariomycetes</taxon>
        <taxon>Hypocreomycetidae</taxon>
        <taxon>Hypocreales</taxon>
        <taxon>Cordycipitaceae</taxon>
        <taxon>Cordyceps</taxon>
    </lineage>
</organism>
<evidence type="ECO:0000313" key="1">
    <source>
        <dbReference type="EMBL" id="OAA52940.1"/>
    </source>
</evidence>
<evidence type="ECO:0000313" key="2">
    <source>
        <dbReference type="Proteomes" id="UP000076744"/>
    </source>
</evidence>
<dbReference type="SUPFAM" id="SSF51161">
    <property type="entry name" value="Trimeric LpxA-like enzymes"/>
    <property type="match status" value="1"/>
</dbReference>
<protein>
    <submittedName>
        <fullName evidence="1">Trimeric LpxA-like protein</fullName>
    </submittedName>
</protein>
<dbReference type="PANTHER" id="PTHR23416">
    <property type="entry name" value="SIALIC ACID SYNTHASE-RELATED"/>
    <property type="match status" value="1"/>
</dbReference>
<dbReference type="AlphaFoldDB" id="A0A162M9I8"/>
<dbReference type="InterPro" id="IPR001451">
    <property type="entry name" value="Hexapep"/>
</dbReference>
<dbReference type="InterPro" id="IPR051159">
    <property type="entry name" value="Hexapeptide_acetyltransf"/>
</dbReference>